<feature type="region of interest" description="Disordered" evidence="1">
    <location>
        <begin position="121"/>
        <end position="165"/>
    </location>
</feature>
<name>A0A068UJ90_COFCA</name>
<evidence type="ECO:0000313" key="3">
    <source>
        <dbReference type="Proteomes" id="UP000295252"/>
    </source>
</evidence>
<reference evidence="3" key="1">
    <citation type="journal article" date="2014" name="Science">
        <title>The coffee genome provides insight into the convergent evolution of caffeine biosynthesis.</title>
        <authorList>
            <person name="Denoeud F."/>
            <person name="Carretero-Paulet L."/>
            <person name="Dereeper A."/>
            <person name="Droc G."/>
            <person name="Guyot R."/>
            <person name="Pietrella M."/>
            <person name="Zheng C."/>
            <person name="Alberti A."/>
            <person name="Anthony F."/>
            <person name="Aprea G."/>
            <person name="Aury J.M."/>
            <person name="Bento P."/>
            <person name="Bernard M."/>
            <person name="Bocs S."/>
            <person name="Campa C."/>
            <person name="Cenci A."/>
            <person name="Combes M.C."/>
            <person name="Crouzillat D."/>
            <person name="Da Silva C."/>
            <person name="Daddiego L."/>
            <person name="De Bellis F."/>
            <person name="Dussert S."/>
            <person name="Garsmeur O."/>
            <person name="Gayraud T."/>
            <person name="Guignon V."/>
            <person name="Jahn K."/>
            <person name="Jamilloux V."/>
            <person name="Joet T."/>
            <person name="Labadie K."/>
            <person name="Lan T."/>
            <person name="Leclercq J."/>
            <person name="Lepelley M."/>
            <person name="Leroy T."/>
            <person name="Li L.T."/>
            <person name="Librado P."/>
            <person name="Lopez L."/>
            <person name="Munoz A."/>
            <person name="Noel B."/>
            <person name="Pallavicini A."/>
            <person name="Perrotta G."/>
            <person name="Poncet V."/>
            <person name="Pot D."/>
            <person name="Priyono X."/>
            <person name="Rigoreau M."/>
            <person name="Rouard M."/>
            <person name="Rozas J."/>
            <person name="Tranchant-Dubreuil C."/>
            <person name="VanBuren R."/>
            <person name="Zhang Q."/>
            <person name="Andrade A.C."/>
            <person name="Argout X."/>
            <person name="Bertrand B."/>
            <person name="de Kochko A."/>
            <person name="Graziosi G."/>
            <person name="Henry R.J."/>
            <person name="Jayarama X."/>
            <person name="Ming R."/>
            <person name="Nagai C."/>
            <person name="Rounsley S."/>
            <person name="Sankoff D."/>
            <person name="Giuliano G."/>
            <person name="Albert V.A."/>
            <person name="Wincker P."/>
            <person name="Lashermes P."/>
        </authorList>
    </citation>
    <scope>NUCLEOTIDE SEQUENCE [LARGE SCALE GENOMIC DNA]</scope>
    <source>
        <strain evidence="3">cv. DH200-94</strain>
    </source>
</reference>
<keyword evidence="3" id="KW-1185">Reference proteome</keyword>
<dbReference type="AlphaFoldDB" id="A0A068UJ90"/>
<dbReference type="STRING" id="49390.A0A068UJ90"/>
<accession>A0A068UJ90</accession>
<feature type="region of interest" description="Disordered" evidence="1">
    <location>
        <begin position="180"/>
        <end position="295"/>
    </location>
</feature>
<protein>
    <submittedName>
        <fullName evidence="2">Uncharacterized protein</fullName>
    </submittedName>
</protein>
<feature type="compositionally biased region" description="Polar residues" evidence="1">
    <location>
        <begin position="266"/>
        <end position="282"/>
    </location>
</feature>
<feature type="compositionally biased region" description="Basic and acidic residues" evidence="1">
    <location>
        <begin position="128"/>
        <end position="142"/>
    </location>
</feature>
<gene>
    <name evidence="2" type="ORF">GSCOC_T00027620001</name>
</gene>
<dbReference type="Gramene" id="CDP08610">
    <property type="protein sequence ID" value="CDP08610"/>
    <property type="gene ID" value="GSCOC_T00027620001"/>
</dbReference>
<proteinExistence type="predicted"/>
<evidence type="ECO:0000313" key="2">
    <source>
        <dbReference type="EMBL" id="CDP08610.1"/>
    </source>
</evidence>
<dbReference type="Proteomes" id="UP000295252">
    <property type="component" value="Chromosome IV"/>
</dbReference>
<dbReference type="InParanoid" id="A0A068UJ90"/>
<dbReference type="PhylomeDB" id="A0A068UJ90"/>
<sequence length="332" mass="37492">MNRGYKNYEEVEPYNDGWGYTAPSGTSYSDHACRPVIVDADGKKHPIIQYASGTGGYVMKTERIVEYRYSPDEPLADHRRYEQHSPAYDRPEKVENFLTKVQDDASRPVTKVSVPIISNWRANPNSAGKDHGTGTKNKDMYYERPGSNHRPITPSHPPSKPTNDIGTAVDFLAEAIKPNYGTNSQTDVSRPNKAGPLSINWRTGLNSADQDRKMDSDEDEQRMYGKNQIPNFREPTKPINNKEGYERANGNGSPTYFGQNPAPFRATSQQPRFPAPTMQNKEMYSAPEKIDSTEARRRYGNMKYQPVLEDSQTETIDSDAALKKYKGAKVPW</sequence>
<feature type="compositionally biased region" description="Polar residues" evidence="1">
    <location>
        <begin position="180"/>
        <end position="189"/>
    </location>
</feature>
<dbReference type="OrthoDB" id="1153117at2759"/>
<evidence type="ECO:0000256" key="1">
    <source>
        <dbReference type="SAM" id="MobiDB-lite"/>
    </source>
</evidence>
<dbReference type="EMBL" id="HG739118">
    <property type="protein sequence ID" value="CDP08610.1"/>
    <property type="molecule type" value="Genomic_DNA"/>
</dbReference>
<organism evidence="2 3">
    <name type="scientific">Coffea canephora</name>
    <name type="common">Robusta coffee</name>
    <dbReference type="NCBI Taxonomy" id="49390"/>
    <lineage>
        <taxon>Eukaryota</taxon>
        <taxon>Viridiplantae</taxon>
        <taxon>Streptophyta</taxon>
        <taxon>Embryophyta</taxon>
        <taxon>Tracheophyta</taxon>
        <taxon>Spermatophyta</taxon>
        <taxon>Magnoliopsida</taxon>
        <taxon>eudicotyledons</taxon>
        <taxon>Gunneridae</taxon>
        <taxon>Pentapetalae</taxon>
        <taxon>asterids</taxon>
        <taxon>lamiids</taxon>
        <taxon>Gentianales</taxon>
        <taxon>Rubiaceae</taxon>
        <taxon>Ixoroideae</taxon>
        <taxon>Gardenieae complex</taxon>
        <taxon>Bertiereae - Coffeeae clade</taxon>
        <taxon>Coffeeae</taxon>
        <taxon>Coffea</taxon>
    </lineage>
</organism>